<dbReference type="InterPro" id="IPR018044">
    <property type="entry name" value="Peptidase_S11"/>
</dbReference>
<keyword evidence="9" id="KW-0573">Peptidoglycan synthesis</keyword>
<keyword evidence="5" id="KW-0645">Protease</keyword>
<keyword evidence="17" id="KW-1185">Reference proteome</keyword>
<evidence type="ECO:0000313" key="17">
    <source>
        <dbReference type="Proteomes" id="UP001595752"/>
    </source>
</evidence>
<evidence type="ECO:0000313" key="16">
    <source>
        <dbReference type="EMBL" id="MFC3882773.1"/>
    </source>
</evidence>
<keyword evidence="10" id="KW-0961">Cell wall biogenesis/degradation</keyword>
<evidence type="ECO:0000256" key="2">
    <source>
        <dbReference type="ARBA" id="ARBA00007164"/>
    </source>
</evidence>
<evidence type="ECO:0000256" key="11">
    <source>
        <dbReference type="ARBA" id="ARBA00034000"/>
    </source>
</evidence>
<feature type="chain" id="PRO_5045573483" description="serine-type D-Ala-D-Ala carboxypeptidase" evidence="13">
    <location>
        <begin position="33"/>
        <end position="389"/>
    </location>
</feature>
<comment type="pathway">
    <text evidence="1">Cell wall biogenesis; peptidoglycan biosynthesis.</text>
</comment>
<evidence type="ECO:0000256" key="9">
    <source>
        <dbReference type="ARBA" id="ARBA00022984"/>
    </source>
</evidence>
<organism evidence="16 17">
    <name type="scientific">Bacillus songklensis</name>
    <dbReference type="NCBI Taxonomy" id="1069116"/>
    <lineage>
        <taxon>Bacteria</taxon>
        <taxon>Bacillati</taxon>
        <taxon>Bacillota</taxon>
        <taxon>Bacilli</taxon>
        <taxon>Bacillales</taxon>
        <taxon>Bacillaceae</taxon>
        <taxon>Bacillus</taxon>
    </lineage>
</organism>
<evidence type="ECO:0000256" key="13">
    <source>
        <dbReference type="SAM" id="SignalP"/>
    </source>
</evidence>
<dbReference type="PANTHER" id="PTHR21581:SF33">
    <property type="entry name" value="D-ALANYL-D-ALANINE CARBOXYPEPTIDASE DACB"/>
    <property type="match status" value="1"/>
</dbReference>
<evidence type="ECO:0000259" key="14">
    <source>
        <dbReference type="Pfam" id="PF00768"/>
    </source>
</evidence>
<dbReference type="Pfam" id="PF00768">
    <property type="entry name" value="Peptidase_S11"/>
    <property type="match status" value="1"/>
</dbReference>
<dbReference type="EMBL" id="JBHRZT010000020">
    <property type="protein sequence ID" value="MFC3882773.1"/>
    <property type="molecule type" value="Genomic_DNA"/>
</dbReference>
<dbReference type="Proteomes" id="UP001595752">
    <property type="component" value="Unassembled WGS sequence"/>
</dbReference>
<name>A0ABV8AXU8_9BACI</name>
<evidence type="ECO:0000256" key="6">
    <source>
        <dbReference type="ARBA" id="ARBA00022729"/>
    </source>
</evidence>
<comment type="caution">
    <text evidence="16">The sequence shown here is derived from an EMBL/GenBank/DDBJ whole genome shotgun (WGS) entry which is preliminary data.</text>
</comment>
<evidence type="ECO:0000256" key="8">
    <source>
        <dbReference type="ARBA" id="ARBA00022960"/>
    </source>
</evidence>
<dbReference type="SUPFAM" id="SSF56601">
    <property type="entry name" value="beta-lactamase/transpeptidase-like"/>
    <property type="match status" value="1"/>
</dbReference>
<comment type="similarity">
    <text evidence="2 12">Belongs to the peptidase S11 family.</text>
</comment>
<keyword evidence="4 16" id="KW-0121">Carboxypeptidase</keyword>
<keyword evidence="8" id="KW-0133">Cell shape</keyword>
<dbReference type="Pfam" id="PF07943">
    <property type="entry name" value="PBP5_C"/>
    <property type="match status" value="1"/>
</dbReference>
<evidence type="ECO:0000256" key="1">
    <source>
        <dbReference type="ARBA" id="ARBA00004752"/>
    </source>
</evidence>
<evidence type="ECO:0000256" key="10">
    <source>
        <dbReference type="ARBA" id="ARBA00023316"/>
    </source>
</evidence>
<gene>
    <name evidence="16" type="ORF">ACFOU2_04360</name>
</gene>
<accession>A0ABV8AXU8</accession>
<keyword evidence="7 16" id="KW-0378">Hydrolase</keyword>
<protein>
    <recommendedName>
        <fullName evidence="3">serine-type D-Ala-D-Ala carboxypeptidase</fullName>
        <ecNumber evidence="3">3.4.16.4</ecNumber>
    </recommendedName>
</protein>
<dbReference type="InterPro" id="IPR001967">
    <property type="entry name" value="Peptidase_S11_N"/>
</dbReference>
<dbReference type="Gene3D" id="3.40.710.10">
    <property type="entry name" value="DD-peptidase/beta-lactamase superfamily"/>
    <property type="match status" value="1"/>
</dbReference>
<dbReference type="EC" id="3.4.16.4" evidence="3"/>
<dbReference type="RefSeq" id="WP_377912547.1">
    <property type="nucleotide sequence ID" value="NZ_JBHRZT010000020.1"/>
</dbReference>
<dbReference type="GO" id="GO:0004180">
    <property type="term" value="F:carboxypeptidase activity"/>
    <property type="evidence" value="ECO:0007669"/>
    <property type="project" value="UniProtKB-KW"/>
</dbReference>
<evidence type="ECO:0000256" key="4">
    <source>
        <dbReference type="ARBA" id="ARBA00022645"/>
    </source>
</evidence>
<dbReference type="PANTHER" id="PTHR21581">
    <property type="entry name" value="D-ALANYL-D-ALANINE CARBOXYPEPTIDASE"/>
    <property type="match status" value="1"/>
</dbReference>
<dbReference type="InterPro" id="IPR012338">
    <property type="entry name" value="Beta-lactam/transpept-like"/>
</dbReference>
<feature type="domain" description="Peptidase S11 D-alanyl-D-alanine carboxypeptidase A N-terminal" evidence="14">
    <location>
        <begin position="32"/>
        <end position="258"/>
    </location>
</feature>
<reference evidence="17" key="1">
    <citation type="journal article" date="2019" name="Int. J. Syst. Evol. Microbiol.">
        <title>The Global Catalogue of Microorganisms (GCM) 10K type strain sequencing project: providing services to taxonomists for standard genome sequencing and annotation.</title>
        <authorList>
            <consortium name="The Broad Institute Genomics Platform"/>
            <consortium name="The Broad Institute Genome Sequencing Center for Infectious Disease"/>
            <person name="Wu L."/>
            <person name="Ma J."/>
        </authorList>
    </citation>
    <scope>NUCLEOTIDE SEQUENCE [LARGE SCALE GENOMIC DNA]</scope>
    <source>
        <strain evidence="17">CCUG 61889</strain>
    </source>
</reference>
<proteinExistence type="inferred from homology"/>
<evidence type="ECO:0000259" key="15">
    <source>
        <dbReference type="Pfam" id="PF07943"/>
    </source>
</evidence>
<evidence type="ECO:0000256" key="3">
    <source>
        <dbReference type="ARBA" id="ARBA00012448"/>
    </source>
</evidence>
<comment type="catalytic activity">
    <reaction evidence="11">
        <text>Preferential cleavage: (Ac)2-L-Lys-D-Ala-|-D-Ala. Also transpeptidation of peptidyl-alanyl moieties that are N-acyl substituents of D-alanine.</text>
        <dbReference type="EC" id="3.4.16.4"/>
    </reaction>
</comment>
<feature type="domain" description="Peptidase S11 D-Ala-D-Ala carboxypeptidase A C-terminal" evidence="15">
    <location>
        <begin position="275"/>
        <end position="361"/>
    </location>
</feature>
<evidence type="ECO:0000256" key="12">
    <source>
        <dbReference type="RuleBase" id="RU004016"/>
    </source>
</evidence>
<sequence length="389" mass="44142">MKRINKKVLKKTGLFLMAVFISFQLFVPAVFAQSVSAQSAILIEQHTGRVLYEKEAHKRLRIASITKIMTAILAIESGKMEDTVTVSNRAVGTEGSSLYLVPNEKIKLKDLVYGLMLRSGNDAAVAIAEYVGGSLDGFVYLMNQKAAEIGMKDTGFANPHGLDDHENHYSTAYDMAILMKYATANKTFQEISGTKIYRAPHPEEKWDRVWKNKNKLLTSLYPYCTGGKTGYTKRAKRTLVTTASKDGMDLIAVTLNDPDDWQDHISMYETGFDKFKLTKVVKKGKVSDIDDSYYKKKVYVKRDFIYPLTDDEKDSVKLEATLIKPNKKLWEDERNIPDIVGRLDIYQNDEGIGRLPLYYKKGLDIEEDVSFFERIKNLFLFILGVRSDG</sequence>
<evidence type="ECO:0000256" key="5">
    <source>
        <dbReference type="ARBA" id="ARBA00022670"/>
    </source>
</evidence>
<dbReference type="Gene3D" id="2.30.140.30">
    <property type="match status" value="1"/>
</dbReference>
<evidence type="ECO:0000256" key="7">
    <source>
        <dbReference type="ARBA" id="ARBA00022801"/>
    </source>
</evidence>
<dbReference type="PRINTS" id="PR00725">
    <property type="entry name" value="DADACBPTASE1"/>
</dbReference>
<keyword evidence="6 13" id="KW-0732">Signal</keyword>
<feature type="signal peptide" evidence="13">
    <location>
        <begin position="1"/>
        <end position="32"/>
    </location>
</feature>
<dbReference type="InterPro" id="IPR012907">
    <property type="entry name" value="Peptidase_S11_C"/>
</dbReference>